<dbReference type="PROSITE" id="PS50240">
    <property type="entry name" value="TRYPSIN_DOM"/>
    <property type="match status" value="1"/>
</dbReference>
<keyword evidence="3" id="KW-0378">Hydrolase</keyword>
<evidence type="ECO:0000256" key="1">
    <source>
        <dbReference type="ARBA" id="ARBA00007664"/>
    </source>
</evidence>
<evidence type="ECO:0000313" key="8">
    <source>
        <dbReference type="EMBL" id="KAK9718087.1"/>
    </source>
</evidence>
<dbReference type="PANTHER" id="PTHR24276:SF98">
    <property type="entry name" value="FI18310P1-RELATED"/>
    <property type="match status" value="1"/>
</dbReference>
<sequence length="214" mass="23564">MPKTRAVEAFDIQYGLLEINKLDENSIQVEKIICNELYDPGSYYIYDIAVLKLEESIPEGYVFPTKLAEPDFNTTQTLDGMVIGWGRNATNGYLPTILQKVDVKIYSNTICDTAHNGVVDLDHHICSGIPENGQGSCQGDSGGPLLYGDIQVGVVSWGTSGNCGISNETHPKVLARVSSYNEWIKETAKLSSSTLQISVPLLFFILAIFFTNYL</sequence>
<keyword evidence="4" id="KW-0720">Serine protease</keyword>
<feature type="domain" description="Peptidase S1" evidence="7">
    <location>
        <begin position="1"/>
        <end position="189"/>
    </location>
</feature>
<keyword evidence="6" id="KW-1133">Transmembrane helix</keyword>
<evidence type="ECO:0000256" key="6">
    <source>
        <dbReference type="SAM" id="Phobius"/>
    </source>
</evidence>
<evidence type="ECO:0000256" key="4">
    <source>
        <dbReference type="ARBA" id="ARBA00022825"/>
    </source>
</evidence>
<proteinExistence type="inferred from homology"/>
<dbReference type="InterPro" id="IPR009003">
    <property type="entry name" value="Peptidase_S1_PA"/>
</dbReference>
<dbReference type="InterPro" id="IPR001314">
    <property type="entry name" value="Peptidase_S1A"/>
</dbReference>
<keyword evidence="2" id="KW-0645">Protease</keyword>
<organism evidence="8 9">
    <name type="scientific">Popillia japonica</name>
    <name type="common">Japanese beetle</name>
    <dbReference type="NCBI Taxonomy" id="7064"/>
    <lineage>
        <taxon>Eukaryota</taxon>
        <taxon>Metazoa</taxon>
        <taxon>Ecdysozoa</taxon>
        <taxon>Arthropoda</taxon>
        <taxon>Hexapoda</taxon>
        <taxon>Insecta</taxon>
        <taxon>Pterygota</taxon>
        <taxon>Neoptera</taxon>
        <taxon>Endopterygota</taxon>
        <taxon>Coleoptera</taxon>
        <taxon>Polyphaga</taxon>
        <taxon>Scarabaeiformia</taxon>
        <taxon>Scarabaeidae</taxon>
        <taxon>Rutelinae</taxon>
        <taxon>Popillia</taxon>
    </lineage>
</organism>
<reference evidence="8 9" key="1">
    <citation type="journal article" date="2024" name="BMC Genomics">
        <title>De novo assembly and annotation of Popillia japonica's genome with initial clues to its potential as an invasive pest.</title>
        <authorList>
            <person name="Cucini C."/>
            <person name="Boschi S."/>
            <person name="Funari R."/>
            <person name="Cardaioli E."/>
            <person name="Iannotti N."/>
            <person name="Marturano G."/>
            <person name="Paoli F."/>
            <person name="Bruttini M."/>
            <person name="Carapelli A."/>
            <person name="Frati F."/>
            <person name="Nardi F."/>
        </authorList>
    </citation>
    <scope>NUCLEOTIDE SEQUENCE [LARGE SCALE GENOMIC DNA]</scope>
    <source>
        <strain evidence="8">DMR45628</strain>
    </source>
</reference>
<dbReference type="InterPro" id="IPR043504">
    <property type="entry name" value="Peptidase_S1_PA_chymotrypsin"/>
</dbReference>
<dbReference type="CDD" id="cd00190">
    <property type="entry name" value="Tryp_SPc"/>
    <property type="match status" value="1"/>
</dbReference>
<keyword evidence="9" id="KW-1185">Reference proteome</keyword>
<keyword evidence="6" id="KW-0812">Transmembrane</keyword>
<keyword evidence="6" id="KW-0472">Membrane</keyword>
<comment type="similarity">
    <text evidence="1">Belongs to the peptidase S1 family.</text>
</comment>
<name>A0AAW1KH23_POPJA</name>
<evidence type="ECO:0000256" key="3">
    <source>
        <dbReference type="ARBA" id="ARBA00022801"/>
    </source>
</evidence>
<accession>A0AAW1KH23</accession>
<keyword evidence="5" id="KW-1015">Disulfide bond</keyword>
<feature type="transmembrane region" description="Helical" evidence="6">
    <location>
        <begin position="195"/>
        <end position="213"/>
    </location>
</feature>
<dbReference type="EMBL" id="JASPKY010000232">
    <property type="protein sequence ID" value="KAK9718087.1"/>
    <property type="molecule type" value="Genomic_DNA"/>
</dbReference>
<dbReference type="SUPFAM" id="SSF50494">
    <property type="entry name" value="Trypsin-like serine proteases"/>
    <property type="match status" value="1"/>
</dbReference>
<dbReference type="InterPro" id="IPR001254">
    <property type="entry name" value="Trypsin_dom"/>
</dbReference>
<dbReference type="InterPro" id="IPR050430">
    <property type="entry name" value="Peptidase_S1"/>
</dbReference>
<dbReference type="PANTHER" id="PTHR24276">
    <property type="entry name" value="POLYSERASE-RELATED"/>
    <property type="match status" value="1"/>
</dbReference>
<dbReference type="Proteomes" id="UP001458880">
    <property type="component" value="Unassembled WGS sequence"/>
</dbReference>
<dbReference type="SMART" id="SM00020">
    <property type="entry name" value="Tryp_SPc"/>
    <property type="match status" value="1"/>
</dbReference>
<dbReference type="PRINTS" id="PR00722">
    <property type="entry name" value="CHYMOTRYPSIN"/>
</dbReference>
<protein>
    <submittedName>
        <fullName evidence="8">Trypsin</fullName>
    </submittedName>
</protein>
<dbReference type="Gene3D" id="2.40.10.10">
    <property type="entry name" value="Trypsin-like serine proteases"/>
    <property type="match status" value="1"/>
</dbReference>
<evidence type="ECO:0000259" key="7">
    <source>
        <dbReference type="PROSITE" id="PS50240"/>
    </source>
</evidence>
<dbReference type="AlphaFoldDB" id="A0AAW1KH23"/>
<dbReference type="GO" id="GO:0004252">
    <property type="term" value="F:serine-type endopeptidase activity"/>
    <property type="evidence" value="ECO:0007669"/>
    <property type="project" value="InterPro"/>
</dbReference>
<comment type="caution">
    <text evidence="8">The sequence shown here is derived from an EMBL/GenBank/DDBJ whole genome shotgun (WGS) entry which is preliminary data.</text>
</comment>
<evidence type="ECO:0000256" key="2">
    <source>
        <dbReference type="ARBA" id="ARBA00022670"/>
    </source>
</evidence>
<dbReference type="InterPro" id="IPR033116">
    <property type="entry name" value="TRYPSIN_SER"/>
</dbReference>
<dbReference type="PROSITE" id="PS00135">
    <property type="entry name" value="TRYPSIN_SER"/>
    <property type="match status" value="1"/>
</dbReference>
<evidence type="ECO:0000256" key="5">
    <source>
        <dbReference type="ARBA" id="ARBA00023157"/>
    </source>
</evidence>
<evidence type="ECO:0000313" key="9">
    <source>
        <dbReference type="Proteomes" id="UP001458880"/>
    </source>
</evidence>
<dbReference type="Pfam" id="PF00089">
    <property type="entry name" value="Trypsin"/>
    <property type="match status" value="1"/>
</dbReference>
<dbReference type="GO" id="GO:0006508">
    <property type="term" value="P:proteolysis"/>
    <property type="evidence" value="ECO:0007669"/>
    <property type="project" value="UniProtKB-KW"/>
</dbReference>
<gene>
    <name evidence="8" type="ORF">QE152_g23393</name>
</gene>